<name>A0A1G6XRV0_9BURK</name>
<dbReference type="PROSITE" id="PS51257">
    <property type="entry name" value="PROKAR_LIPOPROTEIN"/>
    <property type="match status" value="1"/>
</dbReference>
<reference evidence="1 2" key="1">
    <citation type="submission" date="2016-10" db="EMBL/GenBank/DDBJ databases">
        <authorList>
            <person name="de Groot N.N."/>
        </authorList>
    </citation>
    <scope>NUCLEOTIDE SEQUENCE [LARGE SCALE GENOMIC DNA]</scope>
    <source>
        <strain evidence="1 2">DSM 16619</strain>
    </source>
</reference>
<proteinExistence type="predicted"/>
<keyword evidence="2" id="KW-1185">Reference proteome</keyword>
<organism evidence="1 2">
    <name type="scientific">Paracidovorax valerianellae</name>
    <dbReference type="NCBI Taxonomy" id="187868"/>
    <lineage>
        <taxon>Bacteria</taxon>
        <taxon>Pseudomonadati</taxon>
        <taxon>Pseudomonadota</taxon>
        <taxon>Betaproteobacteria</taxon>
        <taxon>Burkholderiales</taxon>
        <taxon>Comamonadaceae</taxon>
        <taxon>Paracidovorax</taxon>
    </lineage>
</organism>
<evidence type="ECO:0000313" key="1">
    <source>
        <dbReference type="EMBL" id="SDD80165.1"/>
    </source>
</evidence>
<protein>
    <submittedName>
        <fullName evidence="1">Uncharacterized protein</fullName>
    </submittedName>
</protein>
<sequence>MVLMRSQRFVAGHSAVFGGCFNAIRKAVVLGCTTLWAVAMPACAFAEGASSRQVLESFPVKAMPAPNGQPIYELSLAPCQNASCPFEVRLLSGRGEAKLGGAQDGKAASVLDSIALDWPANAAPAQPAPGAAPRVWSTGEEEGNVTVSARTIPLEPGKADDAQALLITQTAGFDHPKRRHVLYVASSGLLKTAWSRSEPQGPYVSRVVVPMRGAPVHLSLFFSSSDDVADKVSAQRLEWDARRQVFAEKPAAAALQAVVAGAYATLREARAVRAASACSAEYGVLDTWPGRGLVRHRYALVALAVEPAQAAMEAARLSQCQPDLRARVHPLGQLSPRSFQPHQRAP</sequence>
<dbReference type="Proteomes" id="UP000198781">
    <property type="component" value="Unassembled WGS sequence"/>
</dbReference>
<dbReference type="AlphaFoldDB" id="A0A1G6XRV0"/>
<dbReference type="EMBL" id="FMZC01000009">
    <property type="protein sequence ID" value="SDD80165.1"/>
    <property type="molecule type" value="Genomic_DNA"/>
</dbReference>
<evidence type="ECO:0000313" key="2">
    <source>
        <dbReference type="Proteomes" id="UP000198781"/>
    </source>
</evidence>
<dbReference type="STRING" id="187868.SAMN05192589_10973"/>
<accession>A0A1G6XRV0</accession>
<gene>
    <name evidence="1" type="ORF">SAMN05192589_10973</name>
</gene>